<evidence type="ECO:0000313" key="4">
    <source>
        <dbReference type="Proteomes" id="UP000432350"/>
    </source>
</evidence>
<dbReference type="Proteomes" id="UP000251241">
    <property type="component" value="Unassembled WGS sequence"/>
</dbReference>
<dbReference type="Proteomes" id="UP000432350">
    <property type="component" value="Unassembled WGS sequence"/>
</dbReference>
<dbReference type="PROSITE" id="PS51257">
    <property type="entry name" value="PROKAR_LIPOPROTEIN"/>
    <property type="match status" value="1"/>
</dbReference>
<reference evidence="2 4" key="2">
    <citation type="submission" date="2019-10" db="EMBL/GenBank/DDBJ databases">
        <authorList>
            <person name="Karimi E."/>
        </authorList>
    </citation>
    <scope>NUCLEOTIDE SEQUENCE [LARGE SCALE GENOMIC DNA]</scope>
    <source>
        <strain evidence="2">Sphingobacterium sp. 8BC</strain>
    </source>
</reference>
<proteinExistence type="predicted"/>
<accession>A0A654DRP2</accession>
<dbReference type="EMBL" id="UAUU01000011">
    <property type="protein sequence ID" value="SPZ92481.1"/>
    <property type="molecule type" value="Genomic_DNA"/>
</dbReference>
<accession>A0A2X2JKC1</accession>
<evidence type="ECO:0000313" key="1">
    <source>
        <dbReference type="EMBL" id="SPZ92481.1"/>
    </source>
</evidence>
<dbReference type="AlphaFoldDB" id="A0A2X2JKC1"/>
<evidence type="ECO:0000313" key="3">
    <source>
        <dbReference type="Proteomes" id="UP000251241"/>
    </source>
</evidence>
<reference evidence="1 3" key="1">
    <citation type="submission" date="2018-06" db="EMBL/GenBank/DDBJ databases">
        <authorList>
            <consortium name="Pathogen Informatics"/>
            <person name="Doyle S."/>
        </authorList>
    </citation>
    <scope>NUCLEOTIDE SEQUENCE [LARGE SCALE GENOMIC DNA]</scope>
    <source>
        <strain evidence="1 3">NCTC11343</strain>
    </source>
</reference>
<gene>
    <name evidence="1" type="ORF">NCTC11343_04527</name>
    <name evidence="2" type="ORF">SPHINGO8BC_90624</name>
</gene>
<organism evidence="1 3">
    <name type="scientific">Sphingobacterium multivorum</name>
    <dbReference type="NCBI Taxonomy" id="28454"/>
    <lineage>
        <taxon>Bacteria</taxon>
        <taxon>Pseudomonadati</taxon>
        <taxon>Bacteroidota</taxon>
        <taxon>Sphingobacteriia</taxon>
        <taxon>Sphingobacteriales</taxon>
        <taxon>Sphingobacteriaceae</taxon>
        <taxon>Sphingobacterium</taxon>
    </lineage>
</organism>
<protein>
    <submittedName>
        <fullName evidence="1">Uncharacterized protein</fullName>
    </submittedName>
</protein>
<dbReference type="EMBL" id="CABWMV010000028">
    <property type="protein sequence ID" value="VXD08549.1"/>
    <property type="molecule type" value="Genomic_DNA"/>
</dbReference>
<evidence type="ECO:0000313" key="2">
    <source>
        <dbReference type="EMBL" id="VXD08549.1"/>
    </source>
</evidence>
<name>A0A2X2JKC1_SPHMU</name>
<sequence>MKCLSNNNCICWFIGVLLVLMSSCKKETVYNEIDAFADIQNKVTLDKGQYILSFTLASYPYSKVEVYVHDDLAVMYKQTGGKIYNAVSQNNNKYSVFFSPLEKSKKYYYQLIVNDSNGNSVRSAIFNFTTQP</sequence>